<dbReference type="SUPFAM" id="SSF51556">
    <property type="entry name" value="Metallo-dependent hydrolases"/>
    <property type="match status" value="1"/>
</dbReference>
<evidence type="ECO:0000259" key="1">
    <source>
        <dbReference type="Pfam" id="PF07969"/>
    </source>
</evidence>
<keyword evidence="2" id="KW-0378">Hydrolase</keyword>
<dbReference type="Gene3D" id="3.10.310.70">
    <property type="match status" value="1"/>
</dbReference>
<comment type="caution">
    <text evidence="2">The sequence shown here is derived from an EMBL/GenBank/DDBJ whole genome shotgun (WGS) entry which is preliminary data.</text>
</comment>
<dbReference type="EMBL" id="WVHT01000005">
    <property type="protein sequence ID" value="MXV51785.1"/>
    <property type="molecule type" value="Genomic_DNA"/>
</dbReference>
<protein>
    <submittedName>
        <fullName evidence="2">Amidohydrolase family protein</fullName>
    </submittedName>
</protein>
<gene>
    <name evidence="2" type="ORF">GS399_12440</name>
</gene>
<reference evidence="2 3" key="1">
    <citation type="submission" date="2019-11" db="EMBL/GenBank/DDBJ databases">
        <title>Pedobacter sp. HMF7647 Genome sequencing and assembly.</title>
        <authorList>
            <person name="Kang H."/>
            <person name="Kim H."/>
            <person name="Joh K."/>
        </authorList>
    </citation>
    <scope>NUCLEOTIDE SEQUENCE [LARGE SCALE GENOMIC DNA]</scope>
    <source>
        <strain evidence="2 3">HMF7647</strain>
    </source>
</reference>
<evidence type="ECO:0000313" key="3">
    <source>
        <dbReference type="Proteomes" id="UP000466586"/>
    </source>
</evidence>
<dbReference type="Gene3D" id="2.30.40.10">
    <property type="entry name" value="Urease, subunit C, domain 1"/>
    <property type="match status" value="1"/>
</dbReference>
<dbReference type="CDD" id="cd01300">
    <property type="entry name" value="YtcJ_like"/>
    <property type="match status" value="1"/>
</dbReference>
<dbReference type="InterPro" id="IPR033932">
    <property type="entry name" value="YtcJ-like"/>
</dbReference>
<dbReference type="PANTHER" id="PTHR22642">
    <property type="entry name" value="IMIDAZOLONEPROPIONASE"/>
    <property type="match status" value="1"/>
</dbReference>
<sequence length="545" mass="60322">MRTTLIFAASLFFFISCKQRQKPVDMIFLNGTVYTVDSSFATTEAFAVSRGRIVAVGSTDAIETAYSSKNTIDLEGKSVYPGFIDGHSHFYRYGEGLKSVDLTGTKSWDEIVEMVKIFSEVNPDGWLLGRGWDQNDWQAKGFPDNTELNKLFPTRPILLSRVDGHAAIANQAALSLAGITAGQKIAGGKIGTKDKTLTGLLVDNAVDLVSAKIPPFTIKQMNDALLAAQSNCIKVGLTSVVDCGLDYPMISVIDALQKNNQLKMRVYMMLSDNEKNVNYLFKNGAFKTSRLNVRSFKVYADGALGSRGACLLKPYSDDPSNSGFLLSSKEHFQEMAEKLYDKGFQMCTHAIGDSANRQILNTYAAVLKGKNDRRWRIEHAQVIDPADFKIFGDNNIIPSVQPTHATSDMYWAGQRLGDKRLKSAYAYKDLLKQNGWEVLGTDFPVESINPILTFYAAVTRKDAKGYPSGGFQTNNALSRQEALKGMTIWAAKGSFEEKEKGSIEQGKYADFVILDNDIMKASPQKILKTNVLTTYINGEKVYQKK</sequence>
<dbReference type="PROSITE" id="PS51257">
    <property type="entry name" value="PROKAR_LIPOPROTEIN"/>
    <property type="match status" value="1"/>
</dbReference>
<dbReference type="GO" id="GO:0016810">
    <property type="term" value="F:hydrolase activity, acting on carbon-nitrogen (but not peptide) bonds"/>
    <property type="evidence" value="ECO:0007669"/>
    <property type="project" value="InterPro"/>
</dbReference>
<keyword evidence="3" id="KW-1185">Reference proteome</keyword>
<name>A0A7K1YB30_9SPHI</name>
<dbReference type="Proteomes" id="UP000466586">
    <property type="component" value="Unassembled WGS sequence"/>
</dbReference>
<dbReference type="SUPFAM" id="SSF51338">
    <property type="entry name" value="Composite domain of metallo-dependent hydrolases"/>
    <property type="match status" value="1"/>
</dbReference>
<feature type="domain" description="Amidohydrolase 3" evidence="1">
    <location>
        <begin position="71"/>
        <end position="542"/>
    </location>
</feature>
<accession>A0A7K1YB30</accession>
<dbReference type="PANTHER" id="PTHR22642:SF2">
    <property type="entry name" value="PROTEIN LONG AFTER FAR-RED 3"/>
    <property type="match status" value="1"/>
</dbReference>
<organism evidence="2 3">
    <name type="scientific">Hufsiella arboris</name>
    <dbReference type="NCBI Taxonomy" id="2695275"/>
    <lineage>
        <taxon>Bacteria</taxon>
        <taxon>Pseudomonadati</taxon>
        <taxon>Bacteroidota</taxon>
        <taxon>Sphingobacteriia</taxon>
        <taxon>Sphingobacteriales</taxon>
        <taxon>Sphingobacteriaceae</taxon>
        <taxon>Hufsiella</taxon>
    </lineage>
</organism>
<dbReference type="Pfam" id="PF07969">
    <property type="entry name" value="Amidohydro_3"/>
    <property type="match status" value="1"/>
</dbReference>
<dbReference type="Gene3D" id="3.20.20.140">
    <property type="entry name" value="Metal-dependent hydrolases"/>
    <property type="match status" value="1"/>
</dbReference>
<proteinExistence type="predicted"/>
<evidence type="ECO:0000313" key="2">
    <source>
        <dbReference type="EMBL" id="MXV51785.1"/>
    </source>
</evidence>
<dbReference type="InterPro" id="IPR032466">
    <property type="entry name" value="Metal_Hydrolase"/>
</dbReference>
<dbReference type="InterPro" id="IPR011059">
    <property type="entry name" value="Metal-dep_hydrolase_composite"/>
</dbReference>
<dbReference type="InterPro" id="IPR013108">
    <property type="entry name" value="Amidohydro_3"/>
</dbReference>
<dbReference type="AlphaFoldDB" id="A0A7K1YB30"/>